<dbReference type="SMART" id="SM00530">
    <property type="entry name" value="HTH_XRE"/>
    <property type="match status" value="1"/>
</dbReference>
<proteinExistence type="predicted"/>
<accession>A0A2M8DN24</accession>
<dbReference type="PROSITE" id="PS50943">
    <property type="entry name" value="HTH_CROC1"/>
    <property type="match status" value="1"/>
</dbReference>
<dbReference type="Proteomes" id="UP000228875">
    <property type="component" value="Unassembled WGS sequence"/>
</dbReference>
<comment type="caution">
    <text evidence="2">The sequence shown here is derived from an EMBL/GenBank/DDBJ whole genome shotgun (WGS) entry which is preliminary data.</text>
</comment>
<dbReference type="GO" id="GO:0003677">
    <property type="term" value="F:DNA binding"/>
    <property type="evidence" value="ECO:0007669"/>
    <property type="project" value="UniProtKB-KW"/>
</dbReference>
<dbReference type="InterPro" id="IPR001387">
    <property type="entry name" value="Cro/C1-type_HTH"/>
</dbReference>
<feature type="domain" description="HTH cro/C1-type" evidence="1">
    <location>
        <begin position="1"/>
        <end position="51"/>
    </location>
</feature>
<dbReference type="CDD" id="cd00093">
    <property type="entry name" value="HTH_XRE"/>
    <property type="match status" value="1"/>
</dbReference>
<feature type="non-terminal residue" evidence="2">
    <location>
        <position position="1"/>
    </location>
</feature>
<gene>
    <name evidence="2" type="ORF">CO077_01640</name>
</gene>
<organism evidence="2 3">
    <name type="scientific">Candidatus Nealsonbacteria bacterium CG_4_9_14_0_8_um_filter_35_12</name>
    <dbReference type="NCBI Taxonomy" id="1974692"/>
    <lineage>
        <taxon>Bacteria</taxon>
        <taxon>Candidatus Nealsoniibacteriota</taxon>
    </lineage>
</organism>
<dbReference type="EMBL" id="PFTB01000039">
    <property type="protein sequence ID" value="PJB99462.1"/>
    <property type="molecule type" value="Genomic_DNA"/>
</dbReference>
<keyword evidence="2" id="KW-0238">DNA-binding</keyword>
<reference evidence="3" key="1">
    <citation type="submission" date="2017-09" db="EMBL/GenBank/DDBJ databases">
        <title>Depth-based differentiation of microbial function through sediment-hosted aquifers and enrichment of novel symbionts in the deep terrestrial subsurface.</title>
        <authorList>
            <person name="Probst A.J."/>
            <person name="Ladd B."/>
            <person name="Jarett J.K."/>
            <person name="Geller-Mcgrath D.E."/>
            <person name="Sieber C.M.K."/>
            <person name="Emerson J.B."/>
            <person name="Anantharaman K."/>
            <person name="Thomas B.C."/>
            <person name="Malmstrom R."/>
            <person name="Stieglmeier M."/>
            <person name="Klingl A."/>
            <person name="Woyke T."/>
            <person name="Ryan C.M."/>
            <person name="Banfield J.F."/>
        </authorList>
    </citation>
    <scope>NUCLEOTIDE SEQUENCE [LARGE SCALE GENOMIC DNA]</scope>
</reference>
<dbReference type="AlphaFoldDB" id="A0A2M8DN24"/>
<evidence type="ECO:0000259" key="1">
    <source>
        <dbReference type="PROSITE" id="PS50943"/>
    </source>
</evidence>
<evidence type="ECO:0000313" key="2">
    <source>
        <dbReference type="EMBL" id="PJB99462.1"/>
    </source>
</evidence>
<dbReference type="Pfam" id="PF01381">
    <property type="entry name" value="HTH_3"/>
    <property type="match status" value="1"/>
</dbReference>
<dbReference type="Gene3D" id="1.10.260.40">
    <property type="entry name" value="lambda repressor-like DNA-binding domains"/>
    <property type="match status" value="1"/>
</dbReference>
<evidence type="ECO:0000313" key="3">
    <source>
        <dbReference type="Proteomes" id="UP000228875"/>
    </source>
</evidence>
<dbReference type="SUPFAM" id="SSF47413">
    <property type="entry name" value="lambda repressor-like DNA-binding domains"/>
    <property type="match status" value="1"/>
</dbReference>
<name>A0A2M8DN24_9BACT</name>
<protein>
    <submittedName>
        <fullName evidence="2">DNA-binding protein</fullName>
    </submittedName>
</protein>
<sequence length="53" mass="5712">KKLGISQDKLSKLADVSYNTIIKIESGGIKNPTIKTAQKIAKALSISVDELIK</sequence>
<dbReference type="InterPro" id="IPR010982">
    <property type="entry name" value="Lambda_DNA-bd_dom_sf"/>
</dbReference>